<protein>
    <recommendedName>
        <fullName evidence="1">Putative auto-transporter adhesin head GIN domain-containing protein</fullName>
    </recommendedName>
</protein>
<dbReference type="AlphaFoldDB" id="A0A645A9W7"/>
<dbReference type="Gene3D" id="2.160.20.120">
    <property type="match status" value="1"/>
</dbReference>
<feature type="domain" description="Putative auto-transporter adhesin head GIN" evidence="1">
    <location>
        <begin position="41"/>
        <end position="223"/>
    </location>
</feature>
<comment type="caution">
    <text evidence="2">The sequence shown here is derived from an EMBL/GenBank/DDBJ whole genome shotgun (WGS) entry which is preliminary data.</text>
</comment>
<organism evidence="2">
    <name type="scientific">bioreactor metagenome</name>
    <dbReference type="NCBI Taxonomy" id="1076179"/>
    <lineage>
        <taxon>unclassified sequences</taxon>
        <taxon>metagenomes</taxon>
        <taxon>ecological metagenomes</taxon>
    </lineage>
</organism>
<dbReference type="InterPro" id="IPR021255">
    <property type="entry name" value="DUF2807"/>
</dbReference>
<proteinExistence type="predicted"/>
<dbReference type="PROSITE" id="PS51257">
    <property type="entry name" value="PROKAR_LIPOPROTEIN"/>
    <property type="match status" value="1"/>
</dbReference>
<dbReference type="EMBL" id="VSSQ01012551">
    <property type="protein sequence ID" value="MPM49498.1"/>
    <property type="molecule type" value="Genomic_DNA"/>
</dbReference>
<reference evidence="2" key="1">
    <citation type="submission" date="2019-08" db="EMBL/GenBank/DDBJ databases">
        <authorList>
            <person name="Kucharzyk K."/>
            <person name="Murdoch R.W."/>
            <person name="Higgins S."/>
            <person name="Loffler F."/>
        </authorList>
    </citation>
    <scope>NUCLEOTIDE SEQUENCE</scope>
</reference>
<sequence length="238" mass="25224">MKKYHYLLIIGAIIAVACSCFNFETIKPSGKYLKQDRSIGQFNSVSVSSGFELILTQSPSTKLTIETYENIHKVIVTEIVDGTLKIHPKDNIMITGRADVKIYLSCNDLKSISSSGGGKVNVENGWKGDDLKIRTSGGGRIYGTVALNTLEMEMSGGSESRLSGTVEKITVSSSGGSSHEHFGLIAQECTAQMSGGASAEFNVVKKLSVTASGGTRVRYKGNPVVNKSVSGGSSVSAE</sequence>
<evidence type="ECO:0000313" key="2">
    <source>
        <dbReference type="EMBL" id="MPM49498.1"/>
    </source>
</evidence>
<evidence type="ECO:0000259" key="1">
    <source>
        <dbReference type="Pfam" id="PF10988"/>
    </source>
</evidence>
<accession>A0A645A9W7</accession>
<gene>
    <name evidence="2" type="ORF">SDC9_96228</name>
</gene>
<name>A0A645A9W7_9ZZZZ</name>
<dbReference type="Pfam" id="PF10988">
    <property type="entry name" value="DUF2807"/>
    <property type="match status" value="1"/>
</dbReference>